<dbReference type="EMBL" id="MIEK01000067">
    <property type="protein sequence ID" value="OEH81057.1"/>
    <property type="molecule type" value="Genomic_DNA"/>
</dbReference>
<reference evidence="2 3" key="1">
    <citation type="submission" date="2016-09" db="EMBL/GenBank/DDBJ databases">
        <authorList>
            <person name="Capua I."/>
            <person name="De Benedictis P."/>
            <person name="Joannis T."/>
            <person name="Lombin L.H."/>
            <person name="Cattoli G."/>
        </authorList>
    </citation>
    <scope>NUCLEOTIDE SEQUENCE [LARGE SCALE GENOMIC DNA]</scope>
    <source>
        <strain evidence="2 3">LMG 25899</strain>
    </source>
</reference>
<dbReference type="STRING" id="762845.BCR26_05985"/>
<dbReference type="Gene3D" id="3.40.630.30">
    <property type="match status" value="1"/>
</dbReference>
<dbReference type="CDD" id="cd04301">
    <property type="entry name" value="NAT_SF"/>
    <property type="match status" value="1"/>
</dbReference>
<dbReference type="SUPFAM" id="SSF55729">
    <property type="entry name" value="Acyl-CoA N-acyltransferases (Nat)"/>
    <property type="match status" value="1"/>
</dbReference>
<evidence type="ECO:0000259" key="1">
    <source>
        <dbReference type="PROSITE" id="PS51186"/>
    </source>
</evidence>
<dbReference type="PROSITE" id="PS51186">
    <property type="entry name" value="GNAT"/>
    <property type="match status" value="1"/>
</dbReference>
<gene>
    <name evidence="2" type="ORF">BCR26_05985</name>
</gene>
<protein>
    <recommendedName>
        <fullName evidence="1">N-acetyltransferase domain-containing protein</fullName>
    </recommendedName>
</protein>
<proteinExistence type="predicted"/>
<dbReference type="AlphaFoldDB" id="A0A1E5KT48"/>
<dbReference type="InterPro" id="IPR016181">
    <property type="entry name" value="Acyl_CoA_acyltransferase"/>
</dbReference>
<dbReference type="GO" id="GO:0016747">
    <property type="term" value="F:acyltransferase activity, transferring groups other than amino-acyl groups"/>
    <property type="evidence" value="ECO:0007669"/>
    <property type="project" value="InterPro"/>
</dbReference>
<dbReference type="Proteomes" id="UP000095256">
    <property type="component" value="Unassembled WGS sequence"/>
</dbReference>
<dbReference type="Pfam" id="PF13508">
    <property type="entry name" value="Acetyltransf_7"/>
    <property type="match status" value="1"/>
</dbReference>
<dbReference type="InterPro" id="IPR000182">
    <property type="entry name" value="GNAT_dom"/>
</dbReference>
<evidence type="ECO:0000313" key="3">
    <source>
        <dbReference type="Proteomes" id="UP000095256"/>
    </source>
</evidence>
<sequence length="139" mass="16015">MFVIKEARINEIEKHLSDLLDQDTKNKGVEFETPIKSEFAFVAYYQNEIIGGITAKNFLGEMKIELLAIRSDYQKQGVGGALIQKVKESARKEKCHHLLLNTFSYQAPNFYLKNGFEQLAKIDNFPKEGLSKYTLIYFL</sequence>
<accession>A0A1E5KT48</accession>
<evidence type="ECO:0000313" key="2">
    <source>
        <dbReference type="EMBL" id="OEH81057.1"/>
    </source>
</evidence>
<dbReference type="RefSeq" id="WP_069700045.1">
    <property type="nucleotide sequence ID" value="NZ_JAGGMA010000005.1"/>
</dbReference>
<keyword evidence="3" id="KW-1185">Reference proteome</keyword>
<feature type="domain" description="N-acetyltransferase" evidence="1">
    <location>
        <begin position="1"/>
        <end position="139"/>
    </location>
</feature>
<dbReference type="OrthoDB" id="9787920at2"/>
<organism evidence="2 3">
    <name type="scientific">Enterococcus rivorum</name>
    <dbReference type="NCBI Taxonomy" id="762845"/>
    <lineage>
        <taxon>Bacteria</taxon>
        <taxon>Bacillati</taxon>
        <taxon>Bacillota</taxon>
        <taxon>Bacilli</taxon>
        <taxon>Lactobacillales</taxon>
        <taxon>Enterococcaceae</taxon>
        <taxon>Enterococcus</taxon>
    </lineage>
</organism>
<comment type="caution">
    <text evidence="2">The sequence shown here is derived from an EMBL/GenBank/DDBJ whole genome shotgun (WGS) entry which is preliminary data.</text>
</comment>
<name>A0A1E5KT48_9ENTE</name>